<feature type="transmembrane region" description="Helical" evidence="5">
    <location>
        <begin position="186"/>
        <end position="212"/>
    </location>
</feature>
<keyword evidence="3 5" id="KW-1133">Transmembrane helix</keyword>
<evidence type="ECO:0008006" key="8">
    <source>
        <dbReference type="Google" id="ProtNLM"/>
    </source>
</evidence>
<dbReference type="GO" id="GO:0005886">
    <property type="term" value="C:plasma membrane"/>
    <property type="evidence" value="ECO:0007669"/>
    <property type="project" value="TreeGrafter"/>
</dbReference>
<dbReference type="InterPro" id="IPR008952">
    <property type="entry name" value="Tetraspanin_EC2_sf"/>
</dbReference>
<accession>A0A834MNT7</accession>
<dbReference type="OrthoDB" id="6239677at2759"/>
<reference evidence="6" key="1">
    <citation type="submission" date="2020-08" db="EMBL/GenBank/DDBJ databases">
        <title>Genome sequencing and assembly of the red palm weevil Rhynchophorus ferrugineus.</title>
        <authorList>
            <person name="Dias G.B."/>
            <person name="Bergman C.M."/>
            <person name="Manee M."/>
        </authorList>
    </citation>
    <scope>NUCLEOTIDE SEQUENCE</scope>
    <source>
        <strain evidence="6">AA-2017</strain>
        <tissue evidence="6">Whole larva</tissue>
    </source>
</reference>
<dbReference type="AlphaFoldDB" id="A0A834MNT7"/>
<dbReference type="Proteomes" id="UP000625711">
    <property type="component" value="Unassembled WGS sequence"/>
</dbReference>
<evidence type="ECO:0000313" key="7">
    <source>
        <dbReference type="Proteomes" id="UP000625711"/>
    </source>
</evidence>
<keyword evidence="2 5" id="KW-0812">Transmembrane</keyword>
<proteinExistence type="predicted"/>
<feature type="transmembrane region" description="Helical" evidence="5">
    <location>
        <begin position="9"/>
        <end position="28"/>
    </location>
</feature>
<dbReference type="Gene3D" id="1.10.1450.10">
    <property type="entry name" value="Tetraspanin"/>
    <property type="match status" value="1"/>
</dbReference>
<dbReference type="SUPFAM" id="SSF48652">
    <property type="entry name" value="Tetraspanin"/>
    <property type="match status" value="1"/>
</dbReference>
<keyword evidence="7" id="KW-1185">Reference proteome</keyword>
<organism evidence="6 7">
    <name type="scientific">Rhynchophorus ferrugineus</name>
    <name type="common">Red palm weevil</name>
    <name type="synonym">Curculio ferrugineus</name>
    <dbReference type="NCBI Taxonomy" id="354439"/>
    <lineage>
        <taxon>Eukaryota</taxon>
        <taxon>Metazoa</taxon>
        <taxon>Ecdysozoa</taxon>
        <taxon>Arthropoda</taxon>
        <taxon>Hexapoda</taxon>
        <taxon>Insecta</taxon>
        <taxon>Pterygota</taxon>
        <taxon>Neoptera</taxon>
        <taxon>Endopterygota</taxon>
        <taxon>Coleoptera</taxon>
        <taxon>Polyphaga</taxon>
        <taxon>Cucujiformia</taxon>
        <taxon>Curculionidae</taxon>
        <taxon>Dryophthorinae</taxon>
        <taxon>Rhynchophorus</taxon>
    </lineage>
</organism>
<dbReference type="PANTHER" id="PTHR19282">
    <property type="entry name" value="TETRASPANIN"/>
    <property type="match status" value="1"/>
</dbReference>
<keyword evidence="4 5" id="KW-0472">Membrane</keyword>
<evidence type="ECO:0000256" key="2">
    <source>
        <dbReference type="ARBA" id="ARBA00022692"/>
    </source>
</evidence>
<comment type="subcellular location">
    <subcellularLocation>
        <location evidence="1">Membrane</location>
        <topology evidence="1">Multi-pass membrane protein</topology>
    </subcellularLocation>
</comment>
<evidence type="ECO:0000256" key="3">
    <source>
        <dbReference type="ARBA" id="ARBA00022989"/>
    </source>
</evidence>
<dbReference type="Pfam" id="PF00335">
    <property type="entry name" value="Tetraspanin"/>
    <property type="match status" value="1"/>
</dbReference>
<evidence type="ECO:0000256" key="5">
    <source>
        <dbReference type="SAM" id="Phobius"/>
    </source>
</evidence>
<feature type="transmembrane region" description="Helical" evidence="5">
    <location>
        <begin position="48"/>
        <end position="69"/>
    </location>
</feature>
<dbReference type="PANTHER" id="PTHR19282:SF456">
    <property type="entry name" value="CD63 MOLECULE"/>
    <property type="match status" value="1"/>
</dbReference>
<name>A0A834MNT7_RHYFE</name>
<protein>
    <recommendedName>
        <fullName evidence="8">Tetraspanin</fullName>
    </recommendedName>
</protein>
<dbReference type="InterPro" id="IPR018499">
    <property type="entry name" value="Tetraspanin/Peripherin"/>
</dbReference>
<evidence type="ECO:0000256" key="4">
    <source>
        <dbReference type="ARBA" id="ARBA00023136"/>
    </source>
</evidence>
<dbReference type="CDD" id="cd03127">
    <property type="entry name" value="tetraspanin_LEL"/>
    <property type="match status" value="1"/>
</dbReference>
<feature type="transmembrane region" description="Helical" evidence="5">
    <location>
        <begin position="81"/>
        <end position="105"/>
    </location>
</feature>
<evidence type="ECO:0000256" key="1">
    <source>
        <dbReference type="ARBA" id="ARBA00004141"/>
    </source>
</evidence>
<evidence type="ECO:0000313" key="6">
    <source>
        <dbReference type="EMBL" id="KAF7288060.1"/>
    </source>
</evidence>
<sequence>MASLKLKEVFCILHSLLLFISGLILLTLSPYLLFKLFNHYAFIPSNSVGPFFVIFFLGIIHLFVTWLGIKGPTREHNFHIVLFMICTFILLVCEFSVGVWSVILWDEIPIASIDLMTKLFENFDNNKKQWSKLQNKLHCCGLDGSEHFNGTKFMHPTCFSTDSLNHTTAIFKEGCKKPLLKYTKSIMIDGVIIGFACSIFQALGIFIFYSFFKTLREARTERVARMAATQREMSTTSAGQIQPQIYVPVAAAPLNTAAPTSASMPSTSTVVDNDKAPASPPFKFLRSLLSSY</sequence>
<dbReference type="EMBL" id="JAACXV010000001">
    <property type="protein sequence ID" value="KAF7288060.1"/>
    <property type="molecule type" value="Genomic_DNA"/>
</dbReference>
<gene>
    <name evidence="6" type="ORF">GWI33_000114</name>
</gene>
<comment type="caution">
    <text evidence="6">The sequence shown here is derived from an EMBL/GenBank/DDBJ whole genome shotgun (WGS) entry which is preliminary data.</text>
</comment>